<dbReference type="AlphaFoldDB" id="A0AAV5WLW9"/>
<protein>
    <recommendedName>
        <fullName evidence="4">TFIIS N-terminal domain-containing protein</fullName>
    </recommendedName>
</protein>
<name>A0AAV5WLW9_9BILA</name>
<feature type="non-terminal residue" evidence="2">
    <location>
        <position position="1"/>
    </location>
</feature>
<comment type="caution">
    <text evidence="2">The sequence shown here is derived from an EMBL/GenBank/DDBJ whole genome shotgun (WGS) entry which is preliminary data.</text>
</comment>
<evidence type="ECO:0000313" key="2">
    <source>
        <dbReference type="EMBL" id="GMT31530.1"/>
    </source>
</evidence>
<reference evidence="2" key="1">
    <citation type="submission" date="2023-10" db="EMBL/GenBank/DDBJ databases">
        <title>Genome assembly of Pristionchus species.</title>
        <authorList>
            <person name="Yoshida K."/>
            <person name="Sommer R.J."/>
        </authorList>
    </citation>
    <scope>NUCLEOTIDE SEQUENCE</scope>
    <source>
        <strain evidence="2">RS5133</strain>
    </source>
</reference>
<gene>
    <name evidence="2" type="ORF">PFISCL1PPCAC_22827</name>
</gene>
<dbReference type="EMBL" id="BTSY01000006">
    <property type="protein sequence ID" value="GMT31530.1"/>
    <property type="molecule type" value="Genomic_DNA"/>
</dbReference>
<feature type="region of interest" description="Disordered" evidence="1">
    <location>
        <begin position="81"/>
        <end position="118"/>
    </location>
</feature>
<dbReference type="Proteomes" id="UP001432322">
    <property type="component" value="Unassembled WGS sequence"/>
</dbReference>
<evidence type="ECO:0000256" key="1">
    <source>
        <dbReference type="SAM" id="MobiDB-lite"/>
    </source>
</evidence>
<accession>A0AAV5WLW9</accession>
<feature type="non-terminal residue" evidence="2">
    <location>
        <position position="118"/>
    </location>
</feature>
<dbReference type="Gene3D" id="1.20.930.10">
    <property type="entry name" value="Conserved domain common to transcription factors TFIIS, elongin A, CRSP70"/>
    <property type="match status" value="1"/>
</dbReference>
<evidence type="ECO:0000313" key="3">
    <source>
        <dbReference type="Proteomes" id="UP001432322"/>
    </source>
</evidence>
<dbReference type="SUPFAM" id="SSF47676">
    <property type="entry name" value="Conserved domain common to transcription factors TFIIS, elongin A, CRSP70"/>
    <property type="match status" value="1"/>
</dbReference>
<organism evidence="2 3">
    <name type="scientific">Pristionchus fissidentatus</name>
    <dbReference type="NCBI Taxonomy" id="1538716"/>
    <lineage>
        <taxon>Eukaryota</taxon>
        <taxon>Metazoa</taxon>
        <taxon>Ecdysozoa</taxon>
        <taxon>Nematoda</taxon>
        <taxon>Chromadorea</taxon>
        <taxon>Rhabditida</taxon>
        <taxon>Rhabditina</taxon>
        <taxon>Diplogasteromorpha</taxon>
        <taxon>Diplogasteroidea</taxon>
        <taxon>Neodiplogasteridae</taxon>
        <taxon>Pristionchus</taxon>
    </lineage>
</organism>
<dbReference type="InterPro" id="IPR035441">
    <property type="entry name" value="TFIIS/LEDGF_dom_sf"/>
</dbReference>
<sequence length="118" mass="13129">QNMSASNGAQIMSNVVANIERYARYIKEGRKIDHALKRLSSIDMNAELLEKTRIDKIVDRLENDKVHGSTVAVLLVKWNSTAHPSPSSESNLSPLRLDASGSRKRSAASPEEEQENKK</sequence>
<keyword evidence="3" id="KW-1185">Reference proteome</keyword>
<feature type="compositionally biased region" description="Low complexity" evidence="1">
    <location>
        <begin position="84"/>
        <end position="97"/>
    </location>
</feature>
<proteinExistence type="predicted"/>
<evidence type="ECO:0008006" key="4">
    <source>
        <dbReference type="Google" id="ProtNLM"/>
    </source>
</evidence>